<dbReference type="STRING" id="1801726.A3H02_00270"/>
<evidence type="ECO:0000313" key="2">
    <source>
        <dbReference type="EMBL" id="OGZ32562.1"/>
    </source>
</evidence>
<proteinExistence type="predicted"/>
<sequence length="232" mass="26988">MPYTLKLEKFEGPLDLLLDLIEENKLAISEISLAKVGEDFLNYLKNFQELPREEAAYFLVVAATLMLIKSKSLLPFLEIGKEEEKSIEELEFRLKQLRFFRKLALEIQKTIQRRNFIFFKETNPEQRLGFYPGEKITVEKLKEAIDFLLNSLPKSEKLPEKILTRVVSIEKKIEELIARIQKAAKNSFDELIDPKDKIDRILSFLAVLELIKQGLVAVEQEKTFGKIELSKI</sequence>
<reference evidence="2 3" key="1">
    <citation type="journal article" date="2016" name="Nat. Commun.">
        <title>Thousands of microbial genomes shed light on interconnected biogeochemical processes in an aquifer system.</title>
        <authorList>
            <person name="Anantharaman K."/>
            <person name="Brown C.T."/>
            <person name="Hug L.A."/>
            <person name="Sharon I."/>
            <person name="Castelle C.J."/>
            <person name="Probst A.J."/>
            <person name="Thomas B.C."/>
            <person name="Singh A."/>
            <person name="Wilkins M.J."/>
            <person name="Karaoz U."/>
            <person name="Brodie E.L."/>
            <person name="Williams K.H."/>
            <person name="Hubbard S.S."/>
            <person name="Banfield J.F."/>
        </authorList>
    </citation>
    <scope>NUCLEOTIDE SEQUENCE [LARGE SCALE GENOMIC DNA]</scope>
</reference>
<dbReference type="Gene3D" id="1.10.10.580">
    <property type="entry name" value="Structural maintenance of chromosome 1. Chain E"/>
    <property type="match status" value="1"/>
</dbReference>
<dbReference type="Gene3D" id="6.10.250.2410">
    <property type="match status" value="1"/>
</dbReference>
<organism evidence="2 3">
    <name type="scientific">Candidatus Niyogibacteria bacterium RIFCSPLOWO2_12_FULL_41_13</name>
    <dbReference type="NCBI Taxonomy" id="1801726"/>
    <lineage>
        <taxon>Bacteria</taxon>
        <taxon>Candidatus Niyogiibacteriota</taxon>
    </lineage>
</organism>
<dbReference type="Proteomes" id="UP000176787">
    <property type="component" value="Unassembled WGS sequence"/>
</dbReference>
<accession>A0A1G2F460</accession>
<evidence type="ECO:0000256" key="1">
    <source>
        <dbReference type="ARBA" id="ARBA00044777"/>
    </source>
</evidence>
<comment type="caution">
    <text evidence="2">The sequence shown here is derived from an EMBL/GenBank/DDBJ whole genome shotgun (WGS) entry which is preliminary data.</text>
</comment>
<dbReference type="PANTHER" id="PTHR33969:SF2">
    <property type="entry name" value="SEGREGATION AND CONDENSATION PROTEIN A"/>
    <property type="match status" value="1"/>
</dbReference>
<evidence type="ECO:0000313" key="3">
    <source>
        <dbReference type="Proteomes" id="UP000176787"/>
    </source>
</evidence>
<gene>
    <name evidence="2" type="ORF">A3H02_00270</name>
</gene>
<dbReference type="EMBL" id="MHMS01000006">
    <property type="protein sequence ID" value="OGZ32562.1"/>
    <property type="molecule type" value="Genomic_DNA"/>
</dbReference>
<dbReference type="AlphaFoldDB" id="A0A1G2F460"/>
<dbReference type="InterPro" id="IPR023093">
    <property type="entry name" value="ScpA-like_C"/>
</dbReference>
<dbReference type="InterPro" id="IPR003768">
    <property type="entry name" value="ScpA"/>
</dbReference>
<dbReference type="PANTHER" id="PTHR33969">
    <property type="entry name" value="SEGREGATION AND CONDENSATION PROTEIN A"/>
    <property type="match status" value="1"/>
</dbReference>
<name>A0A1G2F460_9BACT</name>
<dbReference type="Pfam" id="PF02616">
    <property type="entry name" value="SMC_ScpA"/>
    <property type="match status" value="1"/>
</dbReference>
<protein>
    <recommendedName>
        <fullName evidence="1">Segregation and condensation protein A</fullName>
    </recommendedName>
</protein>